<evidence type="ECO:0000313" key="1">
    <source>
        <dbReference type="EMBL" id="MBB3938413.1"/>
    </source>
</evidence>
<keyword evidence="2" id="KW-1185">Reference proteome</keyword>
<reference evidence="1 2" key="1">
    <citation type="submission" date="2020-08" db="EMBL/GenBank/DDBJ databases">
        <title>Genomic Encyclopedia of Type Strains, Phase IV (KMG-IV): sequencing the most valuable type-strain genomes for metagenomic binning, comparative biology and taxonomic classification.</title>
        <authorList>
            <person name="Goeker M."/>
        </authorList>
    </citation>
    <scope>NUCLEOTIDE SEQUENCE [LARGE SCALE GENOMIC DNA]</scope>
    <source>
        <strain evidence="1 2">DSM 27568</strain>
    </source>
</reference>
<evidence type="ECO:0000313" key="2">
    <source>
        <dbReference type="Proteomes" id="UP000561459"/>
    </source>
</evidence>
<gene>
    <name evidence="1" type="ORF">GGR39_000042</name>
</gene>
<dbReference type="EMBL" id="JACIDY010000001">
    <property type="protein sequence ID" value="MBB3938413.1"/>
    <property type="molecule type" value="Genomic_DNA"/>
</dbReference>
<dbReference type="Proteomes" id="UP000561459">
    <property type="component" value="Unassembled WGS sequence"/>
</dbReference>
<accession>A0A7W6C060</accession>
<sequence length="43" mass="4561">MTHATPRAFAPFLALGLAAMLWSQTAAPMNHVVRPAATTPVLM</sequence>
<name>A0A7W6C060_9SPHN</name>
<dbReference type="AlphaFoldDB" id="A0A7W6C060"/>
<protein>
    <submittedName>
        <fullName evidence="1">Uncharacterized protein</fullName>
    </submittedName>
</protein>
<comment type="caution">
    <text evidence="1">The sequence shown here is derived from an EMBL/GenBank/DDBJ whole genome shotgun (WGS) entry which is preliminary data.</text>
</comment>
<organism evidence="1 2">
    <name type="scientific">Novosphingobium fluoreni</name>
    <dbReference type="NCBI Taxonomy" id="1391222"/>
    <lineage>
        <taxon>Bacteria</taxon>
        <taxon>Pseudomonadati</taxon>
        <taxon>Pseudomonadota</taxon>
        <taxon>Alphaproteobacteria</taxon>
        <taxon>Sphingomonadales</taxon>
        <taxon>Sphingomonadaceae</taxon>
        <taxon>Novosphingobium</taxon>
    </lineage>
</organism>
<proteinExistence type="predicted"/>
<dbReference type="RefSeq" id="WP_281374408.1">
    <property type="nucleotide sequence ID" value="NZ_JACIDY010000001.1"/>
</dbReference>